<evidence type="ECO:0000256" key="12">
    <source>
        <dbReference type="ARBA" id="ARBA00038168"/>
    </source>
</evidence>
<evidence type="ECO:0000259" key="14">
    <source>
        <dbReference type="PROSITE" id="PS50255"/>
    </source>
</evidence>
<feature type="domain" description="Cytochrome b5 heme-binding" evidence="14">
    <location>
        <begin position="6"/>
        <end position="82"/>
    </location>
</feature>
<comment type="similarity">
    <text evidence="12 13">Belongs to the cytochrome b5 family.</text>
</comment>
<evidence type="ECO:0000256" key="5">
    <source>
        <dbReference type="ARBA" id="ARBA00022723"/>
    </source>
</evidence>
<keyword evidence="7" id="KW-0492">Microsome</keyword>
<keyword evidence="9 13" id="KW-0408">Iron</keyword>
<dbReference type="PANTHER" id="PTHR19359:SF150">
    <property type="entry name" value="CYTOCHROME B5"/>
    <property type="match status" value="1"/>
</dbReference>
<evidence type="ECO:0000313" key="15">
    <source>
        <dbReference type="EMBL" id="OCK74677.1"/>
    </source>
</evidence>
<dbReference type="SUPFAM" id="SSF55856">
    <property type="entry name" value="Cytochrome b5-like heme/steroid binding domain"/>
    <property type="match status" value="1"/>
</dbReference>
<keyword evidence="6" id="KW-0256">Endoplasmic reticulum</keyword>
<dbReference type="GO" id="GO:0020037">
    <property type="term" value="F:heme binding"/>
    <property type="evidence" value="ECO:0007669"/>
    <property type="project" value="UniProtKB-UniRule"/>
</dbReference>
<dbReference type="PROSITE" id="PS50255">
    <property type="entry name" value="CYTOCHROME_B5_2"/>
    <property type="match status" value="1"/>
</dbReference>
<evidence type="ECO:0000256" key="1">
    <source>
        <dbReference type="ARBA" id="ARBA00004131"/>
    </source>
</evidence>
<dbReference type="Proteomes" id="UP000250266">
    <property type="component" value="Unassembled WGS sequence"/>
</dbReference>
<comment type="subcellular location">
    <subcellularLocation>
        <location evidence="1">Endoplasmic reticulum membrane</location>
        <topology evidence="1">Single-pass membrane protein</topology>
        <orientation evidence="1">Cytoplasmic side</orientation>
    </subcellularLocation>
    <subcellularLocation>
        <location evidence="11">Microsome membrane</location>
        <topology evidence="11">Single-pass membrane protein</topology>
        <orientation evidence="11">Cytoplasmic side</orientation>
    </subcellularLocation>
</comment>
<dbReference type="AlphaFoldDB" id="A0A8E2DZM1"/>
<accession>A0A8E2DZM1</accession>
<dbReference type="Pfam" id="PF00173">
    <property type="entry name" value="Cyt-b5"/>
    <property type="match status" value="1"/>
</dbReference>
<protein>
    <submittedName>
        <fullName evidence="15">Cytochrome b5 B</fullName>
    </submittedName>
</protein>
<evidence type="ECO:0000256" key="2">
    <source>
        <dbReference type="ARBA" id="ARBA00022448"/>
    </source>
</evidence>
<keyword evidence="2" id="KW-0813">Transport</keyword>
<dbReference type="PANTHER" id="PTHR19359">
    <property type="entry name" value="CYTOCHROME B5"/>
    <property type="match status" value="1"/>
</dbReference>
<evidence type="ECO:0000256" key="6">
    <source>
        <dbReference type="ARBA" id="ARBA00022824"/>
    </source>
</evidence>
<dbReference type="PROSITE" id="PS00191">
    <property type="entry name" value="CYTOCHROME_B5_1"/>
    <property type="match status" value="1"/>
</dbReference>
<evidence type="ECO:0000313" key="16">
    <source>
        <dbReference type="Proteomes" id="UP000250266"/>
    </source>
</evidence>
<dbReference type="GO" id="GO:0046872">
    <property type="term" value="F:metal ion binding"/>
    <property type="evidence" value="ECO:0007669"/>
    <property type="project" value="UniProtKB-UniRule"/>
</dbReference>
<dbReference type="OrthoDB" id="260519at2759"/>
<dbReference type="Gene3D" id="3.10.120.10">
    <property type="entry name" value="Cytochrome b5-like heme/steroid binding domain"/>
    <property type="match status" value="1"/>
</dbReference>
<evidence type="ECO:0000256" key="13">
    <source>
        <dbReference type="RuleBase" id="RU362121"/>
    </source>
</evidence>
<evidence type="ECO:0000256" key="10">
    <source>
        <dbReference type="ARBA" id="ARBA00023136"/>
    </source>
</evidence>
<evidence type="ECO:0000256" key="7">
    <source>
        <dbReference type="ARBA" id="ARBA00022848"/>
    </source>
</evidence>
<dbReference type="PRINTS" id="PR00363">
    <property type="entry name" value="CYTOCHROMEB5"/>
</dbReference>
<keyword evidence="8" id="KW-0249">Electron transport</keyword>
<keyword evidence="10" id="KW-0472">Membrane</keyword>
<dbReference type="InterPro" id="IPR050668">
    <property type="entry name" value="Cytochrome_b5"/>
</dbReference>
<dbReference type="InterPro" id="IPR018506">
    <property type="entry name" value="Cyt_B5_heme-BS"/>
</dbReference>
<evidence type="ECO:0000256" key="3">
    <source>
        <dbReference type="ARBA" id="ARBA00022617"/>
    </source>
</evidence>
<organism evidence="15 16">
    <name type="scientific">Lepidopterella palustris CBS 459.81</name>
    <dbReference type="NCBI Taxonomy" id="1314670"/>
    <lineage>
        <taxon>Eukaryota</taxon>
        <taxon>Fungi</taxon>
        <taxon>Dikarya</taxon>
        <taxon>Ascomycota</taxon>
        <taxon>Pezizomycotina</taxon>
        <taxon>Dothideomycetes</taxon>
        <taxon>Pleosporomycetidae</taxon>
        <taxon>Mytilinidiales</taxon>
        <taxon>Argynnaceae</taxon>
        <taxon>Lepidopterella</taxon>
    </lineage>
</organism>
<sequence>MVNLLKTPLTYAEVALHNTIDDLFIVIRDNIYDVTEFKNEHPGGVFRLLQQAGQDATEAFEWNPHSENAREILKDLKVGTLRRRVG</sequence>
<dbReference type="InterPro" id="IPR001199">
    <property type="entry name" value="Cyt_B5-like_heme/steroid-bd"/>
</dbReference>
<gene>
    <name evidence="15" type="ORF">K432DRAFT_310258</name>
</gene>
<proteinExistence type="inferred from homology"/>
<keyword evidence="5 13" id="KW-0479">Metal-binding</keyword>
<name>A0A8E2DZM1_9PEZI</name>
<evidence type="ECO:0000256" key="8">
    <source>
        <dbReference type="ARBA" id="ARBA00022982"/>
    </source>
</evidence>
<evidence type="ECO:0000256" key="11">
    <source>
        <dbReference type="ARBA" id="ARBA00037877"/>
    </source>
</evidence>
<evidence type="ECO:0000256" key="4">
    <source>
        <dbReference type="ARBA" id="ARBA00022692"/>
    </source>
</evidence>
<reference evidence="15 16" key="1">
    <citation type="journal article" date="2016" name="Nat. Commun.">
        <title>Ectomycorrhizal ecology is imprinted in the genome of the dominant symbiotic fungus Cenococcum geophilum.</title>
        <authorList>
            <consortium name="DOE Joint Genome Institute"/>
            <person name="Peter M."/>
            <person name="Kohler A."/>
            <person name="Ohm R.A."/>
            <person name="Kuo A."/>
            <person name="Krutzmann J."/>
            <person name="Morin E."/>
            <person name="Arend M."/>
            <person name="Barry K.W."/>
            <person name="Binder M."/>
            <person name="Choi C."/>
            <person name="Clum A."/>
            <person name="Copeland A."/>
            <person name="Grisel N."/>
            <person name="Haridas S."/>
            <person name="Kipfer T."/>
            <person name="LaButti K."/>
            <person name="Lindquist E."/>
            <person name="Lipzen A."/>
            <person name="Maire R."/>
            <person name="Meier B."/>
            <person name="Mihaltcheva S."/>
            <person name="Molinier V."/>
            <person name="Murat C."/>
            <person name="Poggeler S."/>
            <person name="Quandt C.A."/>
            <person name="Sperisen C."/>
            <person name="Tritt A."/>
            <person name="Tisserant E."/>
            <person name="Crous P.W."/>
            <person name="Henrissat B."/>
            <person name="Nehls U."/>
            <person name="Egli S."/>
            <person name="Spatafora J.W."/>
            <person name="Grigoriev I.V."/>
            <person name="Martin F.M."/>
        </authorList>
    </citation>
    <scope>NUCLEOTIDE SEQUENCE [LARGE SCALE GENOMIC DNA]</scope>
    <source>
        <strain evidence="15 16">CBS 459.81</strain>
    </source>
</reference>
<keyword evidence="4" id="KW-0812">Transmembrane</keyword>
<dbReference type="SMART" id="SM01117">
    <property type="entry name" value="Cyt-b5"/>
    <property type="match status" value="1"/>
</dbReference>
<evidence type="ECO:0000256" key="9">
    <source>
        <dbReference type="ARBA" id="ARBA00023004"/>
    </source>
</evidence>
<dbReference type="InterPro" id="IPR036400">
    <property type="entry name" value="Cyt_B5-like_heme/steroid_sf"/>
</dbReference>
<keyword evidence="3 13" id="KW-0349">Heme</keyword>
<dbReference type="EMBL" id="KV745433">
    <property type="protein sequence ID" value="OCK74677.1"/>
    <property type="molecule type" value="Genomic_DNA"/>
</dbReference>
<keyword evidence="16" id="KW-1185">Reference proteome</keyword>
<dbReference type="GO" id="GO:0005789">
    <property type="term" value="C:endoplasmic reticulum membrane"/>
    <property type="evidence" value="ECO:0007669"/>
    <property type="project" value="UniProtKB-SubCell"/>
</dbReference>